<dbReference type="AlphaFoldDB" id="A0AAV8XP67"/>
<proteinExistence type="predicted"/>
<dbReference type="Proteomes" id="UP001162162">
    <property type="component" value="Unassembled WGS sequence"/>
</dbReference>
<dbReference type="InterPro" id="IPR009832">
    <property type="entry name" value="DUF1397"/>
</dbReference>
<reference evidence="2" key="1">
    <citation type="journal article" date="2023" name="Insect Mol. Biol.">
        <title>Genome sequencing provides insights into the evolution of gene families encoding plant cell wall-degrading enzymes in longhorned beetles.</title>
        <authorList>
            <person name="Shin N.R."/>
            <person name="Okamura Y."/>
            <person name="Kirsch R."/>
            <person name="Pauchet Y."/>
        </authorList>
    </citation>
    <scope>NUCLEOTIDE SEQUENCE</scope>
    <source>
        <strain evidence="2">AMC_N1</strain>
    </source>
</reference>
<accession>A0AAV8XP67</accession>
<dbReference type="EMBL" id="JAPWTK010000416">
    <property type="protein sequence ID" value="KAJ8940683.1"/>
    <property type="molecule type" value="Genomic_DNA"/>
</dbReference>
<name>A0AAV8XP67_9CUCU</name>
<keyword evidence="3" id="KW-1185">Reference proteome</keyword>
<keyword evidence="1" id="KW-0732">Signal</keyword>
<dbReference type="Pfam" id="PF07165">
    <property type="entry name" value="DUF1397"/>
    <property type="match status" value="1"/>
</dbReference>
<sequence length="236" mass="26933">MRMLSSVIVFLAVASMAMATVMTSSEELMENIKLNMLKNYLNERQAINVLKENTERICPGYGDKIERAFTKVENCVNDIDEESETMCSAVNNNFEKCVNPVVSLFEECLPEKSKDLPSFIVKSFISVSDYLCKTDGEHIFELSNPCIRNSNYRTQRCVRKIKSKLQQYNSKMPTKEEVCQFLQSFRGCLQSHLQASCGPHKTREAFLSLYDASVKVCDQSSVVVENEIELLEPKLY</sequence>
<protein>
    <submittedName>
        <fullName evidence="2">Uncharacterized protein</fullName>
    </submittedName>
</protein>
<feature type="signal peptide" evidence="1">
    <location>
        <begin position="1"/>
        <end position="19"/>
    </location>
</feature>
<evidence type="ECO:0000256" key="1">
    <source>
        <dbReference type="SAM" id="SignalP"/>
    </source>
</evidence>
<evidence type="ECO:0000313" key="3">
    <source>
        <dbReference type="Proteomes" id="UP001162162"/>
    </source>
</evidence>
<organism evidence="2 3">
    <name type="scientific">Aromia moschata</name>
    <dbReference type="NCBI Taxonomy" id="1265417"/>
    <lineage>
        <taxon>Eukaryota</taxon>
        <taxon>Metazoa</taxon>
        <taxon>Ecdysozoa</taxon>
        <taxon>Arthropoda</taxon>
        <taxon>Hexapoda</taxon>
        <taxon>Insecta</taxon>
        <taxon>Pterygota</taxon>
        <taxon>Neoptera</taxon>
        <taxon>Endopterygota</taxon>
        <taxon>Coleoptera</taxon>
        <taxon>Polyphaga</taxon>
        <taxon>Cucujiformia</taxon>
        <taxon>Chrysomeloidea</taxon>
        <taxon>Cerambycidae</taxon>
        <taxon>Cerambycinae</taxon>
        <taxon>Callichromatini</taxon>
        <taxon>Aromia</taxon>
    </lineage>
</organism>
<gene>
    <name evidence="2" type="ORF">NQ318_017733</name>
</gene>
<evidence type="ECO:0000313" key="2">
    <source>
        <dbReference type="EMBL" id="KAJ8940683.1"/>
    </source>
</evidence>
<feature type="chain" id="PRO_5043989894" evidence="1">
    <location>
        <begin position="20"/>
        <end position="236"/>
    </location>
</feature>
<comment type="caution">
    <text evidence="2">The sequence shown here is derived from an EMBL/GenBank/DDBJ whole genome shotgun (WGS) entry which is preliminary data.</text>
</comment>